<gene>
    <name evidence="1" type="ORF">LTS18_003975</name>
</gene>
<sequence>MKFSVVLFIAALAGGAVAKHKHKGCQHYQRKWQINRCGTTRPMHPHRCTRYKKKIEKLCFDQTSGEGELTAERDVQGDVAEDFSVVHMLPDVKAGELEPEERDELESLELESLELEDLELESLELEA</sequence>
<evidence type="ECO:0000313" key="2">
    <source>
        <dbReference type="Proteomes" id="UP001186974"/>
    </source>
</evidence>
<name>A0ACC3D6F5_9PEZI</name>
<dbReference type="EMBL" id="JAWDJW010007273">
    <property type="protein sequence ID" value="KAK3062481.1"/>
    <property type="molecule type" value="Genomic_DNA"/>
</dbReference>
<reference evidence="1" key="1">
    <citation type="submission" date="2024-09" db="EMBL/GenBank/DDBJ databases">
        <title>Black Yeasts Isolated from many extreme environments.</title>
        <authorList>
            <person name="Coleine C."/>
            <person name="Stajich J.E."/>
            <person name="Selbmann L."/>
        </authorList>
    </citation>
    <scope>NUCLEOTIDE SEQUENCE</scope>
    <source>
        <strain evidence="1">CCFEE 5737</strain>
    </source>
</reference>
<proteinExistence type="predicted"/>
<organism evidence="1 2">
    <name type="scientific">Coniosporium uncinatum</name>
    <dbReference type="NCBI Taxonomy" id="93489"/>
    <lineage>
        <taxon>Eukaryota</taxon>
        <taxon>Fungi</taxon>
        <taxon>Dikarya</taxon>
        <taxon>Ascomycota</taxon>
        <taxon>Pezizomycotina</taxon>
        <taxon>Dothideomycetes</taxon>
        <taxon>Dothideomycetes incertae sedis</taxon>
        <taxon>Coniosporium</taxon>
    </lineage>
</organism>
<protein>
    <submittedName>
        <fullName evidence="1">Uncharacterized protein</fullName>
    </submittedName>
</protein>
<keyword evidence="2" id="KW-1185">Reference proteome</keyword>
<dbReference type="Proteomes" id="UP001186974">
    <property type="component" value="Unassembled WGS sequence"/>
</dbReference>
<evidence type="ECO:0000313" key="1">
    <source>
        <dbReference type="EMBL" id="KAK3062481.1"/>
    </source>
</evidence>
<accession>A0ACC3D6F5</accession>
<comment type="caution">
    <text evidence="1">The sequence shown here is derived from an EMBL/GenBank/DDBJ whole genome shotgun (WGS) entry which is preliminary data.</text>
</comment>